<reference evidence="1 3" key="1">
    <citation type="submission" date="2019-03" db="EMBL/GenBank/DDBJ databases">
        <authorList>
            <person name="Kox A.R. M."/>
        </authorList>
    </citation>
    <scope>NUCLEOTIDE SEQUENCE [LARGE SCALE GENOMIC DNA]</scope>
    <source>
        <strain evidence="1">MTUNDRAET4 annotated genome</strain>
    </source>
</reference>
<proteinExistence type="predicted"/>
<evidence type="ECO:0000313" key="1">
    <source>
        <dbReference type="EMBL" id="VFU07645.1"/>
    </source>
</evidence>
<dbReference type="Proteomes" id="UP000485880">
    <property type="component" value="Unassembled WGS sequence"/>
</dbReference>
<dbReference type="KEGG" id="mtun:MTUNDRAET4_0752"/>
<organism evidence="1 3">
    <name type="scientific">Methylocella tundrae</name>
    <dbReference type="NCBI Taxonomy" id="227605"/>
    <lineage>
        <taxon>Bacteria</taxon>
        <taxon>Pseudomonadati</taxon>
        <taxon>Pseudomonadota</taxon>
        <taxon>Alphaproteobacteria</taxon>
        <taxon>Hyphomicrobiales</taxon>
        <taxon>Beijerinckiaceae</taxon>
        <taxon>Methylocella</taxon>
    </lineage>
</organism>
<reference evidence="2 4" key="2">
    <citation type="submission" date="2019-05" db="EMBL/GenBank/DDBJ databases">
        <authorList>
            <person name="Farhan Ul Haque M."/>
        </authorList>
    </citation>
    <scope>NUCLEOTIDE SEQUENCE [LARGE SCALE GENOMIC DNA]</scope>
    <source>
        <strain evidence="2">2</strain>
    </source>
</reference>
<evidence type="ECO:0000313" key="3">
    <source>
        <dbReference type="Proteomes" id="UP000294360"/>
    </source>
</evidence>
<protein>
    <submittedName>
        <fullName evidence="1">Uncharacterized protein</fullName>
    </submittedName>
</protein>
<dbReference type="EMBL" id="CABFMQ020000087">
    <property type="protein sequence ID" value="VTZ50931.1"/>
    <property type="molecule type" value="Genomic_DNA"/>
</dbReference>
<dbReference type="AlphaFoldDB" id="A0A4U8YZV0"/>
<dbReference type="EMBL" id="LR536450">
    <property type="protein sequence ID" value="VFU07645.1"/>
    <property type="molecule type" value="Genomic_DNA"/>
</dbReference>
<evidence type="ECO:0000313" key="4">
    <source>
        <dbReference type="Proteomes" id="UP000485880"/>
    </source>
</evidence>
<sequence length="55" mass="5867">MQSAAAQAAAQHPVEAAILAEISLRESDAIFGAGDLLTQKIQPFRSAAWRHRPAP</sequence>
<gene>
    <name evidence="2" type="ORF">MPC4_30115</name>
    <name evidence="1" type="ORF">MTUNDRAET4_0752</name>
</gene>
<evidence type="ECO:0000313" key="2">
    <source>
        <dbReference type="EMBL" id="VTZ50931.1"/>
    </source>
</evidence>
<accession>A0A4U8YZV0</accession>
<keyword evidence="4" id="KW-1185">Reference proteome</keyword>
<name>A0A4U8YZV0_METTU</name>
<dbReference type="Proteomes" id="UP000294360">
    <property type="component" value="Chromosome"/>
</dbReference>